<organism evidence="8 9">
    <name type="scientific">Thalictrum thalictroides</name>
    <name type="common">Rue-anemone</name>
    <name type="synonym">Anemone thalictroides</name>
    <dbReference type="NCBI Taxonomy" id="46969"/>
    <lineage>
        <taxon>Eukaryota</taxon>
        <taxon>Viridiplantae</taxon>
        <taxon>Streptophyta</taxon>
        <taxon>Embryophyta</taxon>
        <taxon>Tracheophyta</taxon>
        <taxon>Spermatophyta</taxon>
        <taxon>Magnoliopsida</taxon>
        <taxon>Ranunculales</taxon>
        <taxon>Ranunculaceae</taxon>
        <taxon>Thalictroideae</taxon>
        <taxon>Thalictrum</taxon>
    </lineage>
</organism>
<gene>
    <name evidence="8" type="ORF">FRX31_019241</name>
</gene>
<dbReference type="EMBL" id="JABWDY010023121">
    <property type="protein sequence ID" value="KAF5191172.1"/>
    <property type="molecule type" value="Genomic_DNA"/>
</dbReference>
<dbReference type="PROSITE" id="PS50011">
    <property type="entry name" value="PROTEIN_KINASE_DOM"/>
    <property type="match status" value="1"/>
</dbReference>
<dbReference type="AlphaFoldDB" id="A0A7J6W3R5"/>
<dbReference type="InterPro" id="IPR011009">
    <property type="entry name" value="Kinase-like_dom_sf"/>
</dbReference>
<keyword evidence="4 5" id="KW-0067">ATP-binding</keyword>
<dbReference type="InterPro" id="IPR001245">
    <property type="entry name" value="Ser-Thr/Tyr_kinase_cat_dom"/>
</dbReference>
<evidence type="ECO:0000256" key="1">
    <source>
        <dbReference type="ARBA" id="ARBA00022679"/>
    </source>
</evidence>
<evidence type="ECO:0000313" key="9">
    <source>
        <dbReference type="Proteomes" id="UP000554482"/>
    </source>
</evidence>
<dbReference type="SUPFAM" id="SSF56112">
    <property type="entry name" value="Protein kinase-like (PK-like)"/>
    <property type="match status" value="1"/>
</dbReference>
<feature type="region of interest" description="Disordered" evidence="6">
    <location>
        <begin position="315"/>
        <end position="348"/>
    </location>
</feature>
<keyword evidence="9" id="KW-1185">Reference proteome</keyword>
<evidence type="ECO:0000256" key="3">
    <source>
        <dbReference type="ARBA" id="ARBA00022777"/>
    </source>
</evidence>
<keyword evidence="1" id="KW-0808">Transferase</keyword>
<evidence type="ECO:0000259" key="7">
    <source>
        <dbReference type="PROSITE" id="PS50011"/>
    </source>
</evidence>
<comment type="caution">
    <text evidence="8">The sequence shown here is derived from an EMBL/GenBank/DDBJ whole genome shotgun (WGS) entry which is preliminary data.</text>
</comment>
<accession>A0A7J6W3R5</accession>
<protein>
    <submittedName>
        <fullName evidence="8">Cold-responsive protein kinase</fullName>
    </submittedName>
</protein>
<dbReference type="GO" id="GO:0005524">
    <property type="term" value="F:ATP binding"/>
    <property type="evidence" value="ECO:0007669"/>
    <property type="project" value="UniProtKB-UniRule"/>
</dbReference>
<evidence type="ECO:0000313" key="8">
    <source>
        <dbReference type="EMBL" id="KAF5191172.1"/>
    </source>
</evidence>
<reference evidence="8 9" key="1">
    <citation type="submission" date="2020-06" db="EMBL/GenBank/DDBJ databases">
        <title>Transcriptomic and genomic resources for Thalictrum thalictroides and T. hernandezii: Facilitating candidate gene discovery in an emerging model plant lineage.</title>
        <authorList>
            <person name="Arias T."/>
            <person name="Riano-Pachon D.M."/>
            <person name="Di Stilio V.S."/>
        </authorList>
    </citation>
    <scope>NUCLEOTIDE SEQUENCE [LARGE SCALE GENOMIC DNA]</scope>
    <source>
        <strain evidence="9">cv. WT478/WT964</strain>
        <tissue evidence="8">Leaves</tissue>
    </source>
</reference>
<dbReference type="InterPro" id="IPR000719">
    <property type="entry name" value="Prot_kinase_dom"/>
</dbReference>
<dbReference type="PANTHER" id="PTHR47973">
    <property type="entry name" value="CYSTEINE-RICH RECEPTOR-LIKE PROTEIN KINASE 3"/>
    <property type="match status" value="1"/>
</dbReference>
<feature type="binding site" evidence="5">
    <location>
        <position position="75"/>
    </location>
    <ligand>
        <name>ATP</name>
        <dbReference type="ChEBI" id="CHEBI:30616"/>
    </ligand>
</feature>
<evidence type="ECO:0000256" key="5">
    <source>
        <dbReference type="PROSITE-ProRule" id="PRU10141"/>
    </source>
</evidence>
<evidence type="ECO:0000256" key="4">
    <source>
        <dbReference type="ARBA" id="ARBA00022840"/>
    </source>
</evidence>
<keyword evidence="2 5" id="KW-0547">Nucleotide-binding</keyword>
<dbReference type="GO" id="GO:0004672">
    <property type="term" value="F:protein kinase activity"/>
    <property type="evidence" value="ECO:0007669"/>
    <property type="project" value="InterPro"/>
</dbReference>
<evidence type="ECO:0000256" key="6">
    <source>
        <dbReference type="SAM" id="MobiDB-lite"/>
    </source>
</evidence>
<feature type="domain" description="Protein kinase" evidence="7">
    <location>
        <begin position="47"/>
        <end position="290"/>
    </location>
</feature>
<keyword evidence="3 8" id="KW-0418">Kinase</keyword>
<dbReference type="Proteomes" id="UP000554482">
    <property type="component" value="Unassembled WGS sequence"/>
</dbReference>
<dbReference type="FunFam" id="3.30.200.20:FF:000225">
    <property type="entry name" value="cold-responsive protein kinase 1"/>
    <property type="match status" value="1"/>
</dbReference>
<proteinExistence type="predicted"/>
<evidence type="ECO:0000256" key="2">
    <source>
        <dbReference type="ARBA" id="ARBA00022741"/>
    </source>
</evidence>
<feature type="compositionally biased region" description="Polar residues" evidence="6">
    <location>
        <begin position="318"/>
        <end position="327"/>
    </location>
</feature>
<name>A0A7J6W3R5_THATH</name>
<dbReference type="Gene3D" id="3.30.200.20">
    <property type="entry name" value="Phosphorylase Kinase, domain 1"/>
    <property type="match status" value="1"/>
</dbReference>
<dbReference type="PROSITE" id="PS00107">
    <property type="entry name" value="PROTEIN_KINASE_ATP"/>
    <property type="match status" value="1"/>
</dbReference>
<dbReference type="OrthoDB" id="4062651at2759"/>
<dbReference type="InterPro" id="IPR017441">
    <property type="entry name" value="Protein_kinase_ATP_BS"/>
</dbReference>
<dbReference type="Gene3D" id="1.10.510.10">
    <property type="entry name" value="Transferase(Phosphotransferase) domain 1"/>
    <property type="match status" value="1"/>
</dbReference>
<dbReference type="Pfam" id="PF07714">
    <property type="entry name" value="PK_Tyr_Ser-Thr"/>
    <property type="match status" value="2"/>
</dbReference>
<dbReference type="InterPro" id="IPR052059">
    <property type="entry name" value="CR_Ser/Thr_kinase"/>
</dbReference>
<sequence length="364" mass="40380">MTCFPFSFRRKISSPNKRFVEVDEEVSGISNVIMYTYREMCIATGDFSPTNKIGEGGFGSVFKGKLKDGTLVAVKVLSAWSKQGVREFLTEINVISDIEHENLVKLHGCCVEENHRILVYGYLENNSLARTLLGGGHSSIHFDWKTRARLSVGIARDFGLAKLIPANMTHVSTRVAGTIGYLAPEYAIRGQLTRKADIYSFGVLLLEIVSGRTHTNTRLPYEDQYLLEKTWVLHERNELVVLVDASLDGQFDAEEACRFLKIGLLCTQDSPKIRPSMSNVMKMLTGEVTLVDKTITKPGLISDFMELKVKDEHKEKPYQSNHTSYTISSGSGSGSEKADTMPSSIGTTSSYATMTFTAISDRSS</sequence>